<gene>
    <name evidence="1" type="ORF">Aiant_60030</name>
</gene>
<evidence type="ECO:0000313" key="1">
    <source>
        <dbReference type="EMBL" id="BCJ45346.1"/>
    </source>
</evidence>
<organism evidence="1 2">
    <name type="scientific">Actinoplanes ianthinogenes</name>
    <dbReference type="NCBI Taxonomy" id="122358"/>
    <lineage>
        <taxon>Bacteria</taxon>
        <taxon>Bacillati</taxon>
        <taxon>Actinomycetota</taxon>
        <taxon>Actinomycetes</taxon>
        <taxon>Micromonosporales</taxon>
        <taxon>Micromonosporaceae</taxon>
        <taxon>Actinoplanes</taxon>
    </lineage>
</organism>
<protein>
    <submittedName>
        <fullName evidence="1">Uncharacterized protein</fullName>
    </submittedName>
</protein>
<proteinExistence type="predicted"/>
<dbReference type="Proteomes" id="UP000676967">
    <property type="component" value="Chromosome"/>
</dbReference>
<name>A0ABN6CK35_9ACTN</name>
<dbReference type="EMBL" id="AP023356">
    <property type="protein sequence ID" value="BCJ45346.1"/>
    <property type="molecule type" value="Genomic_DNA"/>
</dbReference>
<keyword evidence="2" id="KW-1185">Reference proteome</keyword>
<accession>A0ABN6CK35</accession>
<reference evidence="1 2" key="1">
    <citation type="submission" date="2020-08" db="EMBL/GenBank/DDBJ databases">
        <title>Whole genome shotgun sequence of Actinoplanes ianthinogenes NBRC 13996.</title>
        <authorList>
            <person name="Komaki H."/>
            <person name="Tamura T."/>
        </authorList>
    </citation>
    <scope>NUCLEOTIDE SEQUENCE [LARGE SCALE GENOMIC DNA]</scope>
    <source>
        <strain evidence="1 2">NBRC 13996</strain>
    </source>
</reference>
<sequence length="63" mass="7510">MTRARRERLVRAWRAYTRRNDALVQHQGHTAGLLHPMRIAPGYFRRVEGHGKRFVRLMRKTGL</sequence>
<evidence type="ECO:0000313" key="2">
    <source>
        <dbReference type="Proteomes" id="UP000676967"/>
    </source>
</evidence>